<proteinExistence type="predicted"/>
<feature type="region of interest" description="Disordered" evidence="4">
    <location>
        <begin position="1"/>
        <end position="131"/>
    </location>
</feature>
<name>A0A2N6NTM1_BEABA</name>
<organism evidence="6 7">
    <name type="scientific">Beauveria bassiana</name>
    <name type="common">White muscardine disease fungus</name>
    <name type="synonym">Tritirachium shiotae</name>
    <dbReference type="NCBI Taxonomy" id="176275"/>
    <lineage>
        <taxon>Eukaryota</taxon>
        <taxon>Fungi</taxon>
        <taxon>Dikarya</taxon>
        <taxon>Ascomycota</taxon>
        <taxon>Pezizomycotina</taxon>
        <taxon>Sordariomycetes</taxon>
        <taxon>Hypocreomycetidae</taxon>
        <taxon>Hypocreales</taxon>
        <taxon>Cordycipitaceae</taxon>
        <taxon>Beauveria</taxon>
    </lineage>
</organism>
<dbReference type="Proteomes" id="UP000235728">
    <property type="component" value="Unassembled WGS sequence"/>
</dbReference>
<dbReference type="Gene3D" id="1.10.150.60">
    <property type="entry name" value="ARID DNA-binding domain"/>
    <property type="match status" value="1"/>
</dbReference>
<dbReference type="GO" id="GO:0000976">
    <property type="term" value="F:transcription cis-regulatory region binding"/>
    <property type="evidence" value="ECO:0007669"/>
    <property type="project" value="TreeGrafter"/>
</dbReference>
<dbReference type="SUPFAM" id="SSF46774">
    <property type="entry name" value="ARID-like"/>
    <property type="match status" value="1"/>
</dbReference>
<gene>
    <name evidence="6" type="primary">sol1</name>
    <name evidence="6" type="ORF">BM221_003059</name>
</gene>
<dbReference type="SMART" id="SM00501">
    <property type="entry name" value="BRIGHT"/>
    <property type="match status" value="1"/>
</dbReference>
<dbReference type="InterPro" id="IPR036431">
    <property type="entry name" value="ARID_dom_sf"/>
</dbReference>
<evidence type="ECO:0000313" key="7">
    <source>
        <dbReference type="Proteomes" id="UP000235728"/>
    </source>
</evidence>
<feature type="compositionally biased region" description="Low complexity" evidence="4">
    <location>
        <begin position="76"/>
        <end position="92"/>
    </location>
</feature>
<evidence type="ECO:0000256" key="2">
    <source>
        <dbReference type="ARBA" id="ARBA00023163"/>
    </source>
</evidence>
<keyword evidence="3" id="KW-0539">Nucleus</keyword>
<dbReference type="PANTHER" id="PTHR13964:SF27">
    <property type="entry name" value="HAT-TRICK, ISOFORM D"/>
    <property type="match status" value="1"/>
</dbReference>
<dbReference type="GO" id="GO:0006357">
    <property type="term" value="P:regulation of transcription by RNA polymerase II"/>
    <property type="evidence" value="ECO:0007669"/>
    <property type="project" value="TreeGrafter"/>
</dbReference>
<dbReference type="SMART" id="SM01014">
    <property type="entry name" value="ARID"/>
    <property type="match status" value="1"/>
</dbReference>
<evidence type="ECO:0000256" key="1">
    <source>
        <dbReference type="ARBA" id="ARBA00023015"/>
    </source>
</evidence>
<dbReference type="EMBL" id="MRVG01000003">
    <property type="protein sequence ID" value="PMB70605.1"/>
    <property type="molecule type" value="Genomic_DNA"/>
</dbReference>
<keyword evidence="2" id="KW-0804">Transcription</keyword>
<feature type="region of interest" description="Disordered" evidence="4">
    <location>
        <begin position="342"/>
        <end position="363"/>
    </location>
</feature>
<feature type="compositionally biased region" description="Polar residues" evidence="4">
    <location>
        <begin position="95"/>
        <end position="108"/>
    </location>
</feature>
<sequence>MQGMLPPSRSETPQQQNFSSMPQAGAMPQQTPGQFPHLQANGSANATPSPIMGNQMRPGSVPQRVATASPHPFSPGPQQQQQFASQASPAPSEHGTPQPNQFMQNAPQGFNPAFAPSPSNPRPSPNPNAMGANQMMQQHMAQMPQGMNQMQANMYAQMQQQGQGQGQHAQQRQGAQGMQGMTEQQKMAAYQMRLQQQLQGNMQMQAQMQAQGMGRGMMQKPQLGVMPNGQMPQGGMRPQQRPMAGTPEQFMKNLAHFMASKGLPFDPNPAVADRPVNIMLLFQAVTSKGGFKMVTGTNGWPHIAGALGLPAQIPTVPAALKQVYERNLSKFEEAWIAQQKTRGMGQTSNMPNQGTPQKQMQPGSMHVAHQESRPAAPATEVRAPPMMQKSDDYSPCVRELATFGGVDLHAANILGSELERWMPTAPTINELGNIDIAALTRSLQCGMHSEVRLALDTLATLSNSPNQAHLLHLRYCDDLVDALIDCAEEQVDLLVEHTVEVADEISLTSYEDVVRACRIDRLAVRDCPAYGTVEYDLDRAVDKLICVTTILRNASFPGEQIENHLVLADEMVIKFLCSVIRYLGTRTMLLRSHTNTLDFMKDVVILLSNIATSIELPSREEAICLLNFLLAFAPSPAPTTVAGSLFFAPYEPSVQPYLPHAVDSLAKLLARDEPNRGFYKAIFGLDSGNNSSHDILTRTFALAISPLPNKSTESARQPNYPSLIDVRKPFLMQGLLAAEILASLAPGFESGIAKSWLLSGEGLAQNLTLLVRELGHVFERPPPRGPRGKDNELLYIVVVAVSLLRRLAEKARDPNQPSLSLPKSVLPSARVLMEALSYTSAEWTRDGMLQQLWSLVNMAR</sequence>
<dbReference type="PROSITE" id="PS51011">
    <property type="entry name" value="ARID"/>
    <property type="match status" value="1"/>
</dbReference>
<feature type="compositionally biased region" description="Polar residues" evidence="4">
    <location>
        <begin position="342"/>
        <end position="362"/>
    </location>
</feature>
<evidence type="ECO:0000256" key="4">
    <source>
        <dbReference type="SAM" id="MobiDB-lite"/>
    </source>
</evidence>
<dbReference type="PANTHER" id="PTHR13964">
    <property type="entry name" value="RBP-RELATED"/>
    <property type="match status" value="1"/>
</dbReference>
<dbReference type="AlphaFoldDB" id="A0A2N6NTM1"/>
<protein>
    <submittedName>
        <fullName evidence="6">SWI/SNF chromatin-remodeling complex subunit sol1</fullName>
    </submittedName>
</protein>
<dbReference type="CDD" id="cd16871">
    <property type="entry name" value="ARID_Swi1p-like"/>
    <property type="match status" value="1"/>
</dbReference>
<dbReference type="InterPro" id="IPR001606">
    <property type="entry name" value="ARID_dom"/>
</dbReference>
<dbReference type="InterPro" id="IPR051232">
    <property type="entry name" value="ARID/SWI1_ChromRemod"/>
</dbReference>
<evidence type="ECO:0000313" key="6">
    <source>
        <dbReference type="EMBL" id="PMB70605.1"/>
    </source>
</evidence>
<reference evidence="6 7" key="1">
    <citation type="journal article" date="2016" name="Appl. Microbiol. Biotechnol.">
        <title>Characterization of T-DNA insertion mutants with decreased virulence in the entomopathogenic fungus Beauveria bassiana JEF-007.</title>
        <authorList>
            <person name="Kim S."/>
            <person name="Lee S.J."/>
            <person name="Nai Y.S."/>
            <person name="Yu J.S."/>
            <person name="Lee M.R."/>
            <person name="Yang Y.T."/>
            <person name="Kim J.S."/>
        </authorList>
    </citation>
    <scope>NUCLEOTIDE SEQUENCE [LARGE SCALE GENOMIC DNA]</scope>
    <source>
        <strain evidence="6 7">JEF-007</strain>
    </source>
</reference>
<dbReference type="GO" id="GO:0016514">
    <property type="term" value="C:SWI/SNF complex"/>
    <property type="evidence" value="ECO:0007669"/>
    <property type="project" value="TreeGrafter"/>
</dbReference>
<evidence type="ECO:0000256" key="3">
    <source>
        <dbReference type="ARBA" id="ARBA00023242"/>
    </source>
</evidence>
<keyword evidence="1" id="KW-0805">Transcription regulation</keyword>
<dbReference type="OMA" id="NPIVCGR"/>
<feature type="compositionally biased region" description="Polar residues" evidence="4">
    <location>
        <begin position="9"/>
        <end position="33"/>
    </location>
</feature>
<feature type="domain" description="ARID" evidence="5">
    <location>
        <begin position="244"/>
        <end position="336"/>
    </location>
</feature>
<accession>A0A2N6NTM1</accession>
<comment type="caution">
    <text evidence="6">The sequence shown here is derived from an EMBL/GenBank/DDBJ whole genome shotgun (WGS) entry which is preliminary data.</text>
</comment>
<evidence type="ECO:0000259" key="5">
    <source>
        <dbReference type="PROSITE" id="PS51011"/>
    </source>
</evidence>
<feature type="region of interest" description="Disordered" evidence="4">
    <location>
        <begin position="157"/>
        <end position="182"/>
    </location>
</feature>
<dbReference type="Pfam" id="PF01388">
    <property type="entry name" value="ARID"/>
    <property type="match status" value="1"/>
</dbReference>